<dbReference type="InterPro" id="IPR025877">
    <property type="entry name" value="MobA-like_NTP_Trfase"/>
</dbReference>
<dbReference type="Proteomes" id="UP000238365">
    <property type="component" value="Chromosome"/>
</dbReference>
<evidence type="ECO:0000313" key="3">
    <source>
        <dbReference type="EMBL" id="AUX93235.1"/>
    </source>
</evidence>
<reference evidence="3 4" key="1">
    <citation type="submission" date="2018-01" db="EMBL/GenBank/DDBJ databases">
        <title>Complete and assembled Genome of Pantoea gaviniae DSM22758T.</title>
        <authorList>
            <person name="Stevens M.J.A."/>
            <person name="Zurfluh K."/>
            <person name="Stephan R."/>
        </authorList>
    </citation>
    <scope>NUCLEOTIDE SEQUENCE [LARGE SCALE GENOMIC DNA]</scope>
    <source>
        <strain evidence="3 4">DSM 22758</strain>
    </source>
</reference>
<organism evidence="3 4">
    <name type="scientific">Mixta gaviniae</name>
    <dbReference type="NCBI Taxonomy" id="665914"/>
    <lineage>
        <taxon>Bacteria</taxon>
        <taxon>Pseudomonadati</taxon>
        <taxon>Pseudomonadota</taxon>
        <taxon>Gammaproteobacteria</taxon>
        <taxon>Enterobacterales</taxon>
        <taxon>Erwiniaceae</taxon>
        <taxon>Mixta</taxon>
    </lineage>
</organism>
<evidence type="ECO:0000313" key="4">
    <source>
        <dbReference type="Proteomes" id="UP000238365"/>
    </source>
</evidence>
<name>A0A2L0IF84_9GAMM</name>
<dbReference type="PANTHER" id="PTHR43777">
    <property type="entry name" value="MOLYBDENUM COFACTOR CYTIDYLYLTRANSFERASE"/>
    <property type="match status" value="1"/>
</dbReference>
<evidence type="ECO:0000259" key="2">
    <source>
        <dbReference type="Pfam" id="PF12804"/>
    </source>
</evidence>
<dbReference type="InterPro" id="IPR029044">
    <property type="entry name" value="Nucleotide-diphossugar_trans"/>
</dbReference>
<feature type="domain" description="MobA-like NTP transferase" evidence="2">
    <location>
        <begin position="6"/>
        <end position="160"/>
    </location>
</feature>
<protein>
    <recommendedName>
        <fullName evidence="2">MobA-like NTP transferase domain-containing protein</fullName>
    </recommendedName>
</protein>
<gene>
    <name evidence="3" type="ORF">C2E15_09200</name>
</gene>
<dbReference type="GO" id="GO:0016779">
    <property type="term" value="F:nucleotidyltransferase activity"/>
    <property type="evidence" value="ECO:0007669"/>
    <property type="project" value="UniProtKB-ARBA"/>
</dbReference>
<dbReference type="KEGG" id="pgz:C2E15_09200"/>
<dbReference type="CDD" id="cd04182">
    <property type="entry name" value="GT_2_like_f"/>
    <property type="match status" value="1"/>
</dbReference>
<sequence>MSVGILLLAAGESARYRAACGRHKLLEPIAGEPMLARSYRIARQSDLPVAVVLRPEPRALRRCLGGARQILLSSDGIGSSIAAGVRATAHWDGWLIMLADMPWLQPLTLRQVAQALAAHPQARACWHGQPGHPVGFSRDCYAQLAALSGETAARELLRQRGVHLLATEDAGAVRDIDLPSMWSNGET</sequence>
<accession>A0A2L0IF84</accession>
<dbReference type="EMBL" id="CP026377">
    <property type="protein sequence ID" value="AUX93235.1"/>
    <property type="molecule type" value="Genomic_DNA"/>
</dbReference>
<dbReference type="Pfam" id="PF12804">
    <property type="entry name" value="NTP_transf_3"/>
    <property type="match status" value="1"/>
</dbReference>
<dbReference type="SUPFAM" id="SSF53448">
    <property type="entry name" value="Nucleotide-diphospho-sugar transferases"/>
    <property type="match status" value="1"/>
</dbReference>
<dbReference type="Gene3D" id="3.90.550.10">
    <property type="entry name" value="Spore Coat Polysaccharide Biosynthesis Protein SpsA, Chain A"/>
    <property type="match status" value="1"/>
</dbReference>
<keyword evidence="4" id="KW-1185">Reference proteome</keyword>
<keyword evidence="1" id="KW-0460">Magnesium</keyword>
<evidence type="ECO:0000256" key="1">
    <source>
        <dbReference type="ARBA" id="ARBA00022842"/>
    </source>
</evidence>
<dbReference type="AlphaFoldDB" id="A0A2L0IF84"/>
<proteinExistence type="predicted"/>
<dbReference type="RefSeq" id="WP_104957098.1">
    <property type="nucleotide sequence ID" value="NZ_CP026377.1"/>
</dbReference>
<dbReference type="PANTHER" id="PTHR43777:SF1">
    <property type="entry name" value="MOLYBDENUM COFACTOR CYTIDYLYLTRANSFERASE"/>
    <property type="match status" value="1"/>
</dbReference>